<feature type="transmembrane region" description="Helical" evidence="2">
    <location>
        <begin position="448"/>
        <end position="474"/>
    </location>
</feature>
<evidence type="ECO:0000313" key="4">
    <source>
        <dbReference type="EMBL" id="KAJ5461497.1"/>
    </source>
</evidence>
<accession>A0AAD6G7S2</accession>
<organism evidence="4 5">
    <name type="scientific">Penicillium daleae</name>
    <dbReference type="NCBI Taxonomy" id="63821"/>
    <lineage>
        <taxon>Eukaryota</taxon>
        <taxon>Fungi</taxon>
        <taxon>Dikarya</taxon>
        <taxon>Ascomycota</taxon>
        <taxon>Pezizomycotina</taxon>
        <taxon>Eurotiomycetes</taxon>
        <taxon>Eurotiomycetidae</taxon>
        <taxon>Eurotiales</taxon>
        <taxon>Aspergillaceae</taxon>
        <taxon>Penicillium</taxon>
    </lineage>
</organism>
<comment type="caution">
    <text evidence="4">The sequence shown here is derived from an EMBL/GenBank/DDBJ whole genome shotgun (WGS) entry which is preliminary data.</text>
</comment>
<protein>
    <recommendedName>
        <fullName evidence="3">DUF6536 domain-containing protein</fullName>
    </recommendedName>
</protein>
<feature type="domain" description="DUF6536" evidence="3">
    <location>
        <begin position="52"/>
        <end position="209"/>
    </location>
</feature>
<dbReference type="InterPro" id="IPR046623">
    <property type="entry name" value="DUF6536"/>
</dbReference>
<keyword evidence="5" id="KW-1185">Reference proteome</keyword>
<feature type="transmembrane region" description="Helical" evidence="2">
    <location>
        <begin position="613"/>
        <end position="637"/>
    </location>
</feature>
<sequence length="708" mass="78169">MELMPLRRDAEPLMHSHSNASENKDNQYEFGDTDIQPGRNRPKSFKERFVGWRRTLLLGCVISVVVLLFNLGFTLWAVQHRHVQDGQGVLYEGDCKKVRNAGVGFHLIINILSTALLSASNYCMQVLGAPTRKEVDTAHQNGQWLDLGVLSLRNLSQITKKRFWLWICLASSSVPLHLMSAPCYIPFSMYNSTVFSSVSANAYDVFAANGSPNHTAVSVIESDFGDDGHRQAILRLHAKAQNGTLYRLDNSACVNAYATAFQSTYGSLILVTGNVTPADHFDLVYTQSVFTTNVAVVGASGYNWICEDLEHHEYAWQYTPCITSLPEVQARVAENNWTVGGYKPEYCLVEEPTPHCKLQYSLYLVVIVIAFNIVKAIVLCYVAFTSKDSPLLTTGDAVSSFLRTPDQSSRGMCLLPMESVRQPAKYRRTMTFDAKPRRWRSAISRRRWSFGIACYSIALGACGILLALGLTLSFDSTGIWSVGLGQISTQSLISSGGYTISSVVANSLIANLPQLVFSMLYFACNGLVTTMALAHEWSQYAVQRKGLRVSAQPMGAQRSTYFLSLPYRYAIPFIILSTLVHWLISESLFLVMIEAYTGDLERDPINDIITCGYSPIAIVATISVGAVALSTLIGLCFRRFNSGMPVTGSCSLAIAASCHSNASPTDCAREDESVLPLQWGEVGGRGDVRHCTFSSAEVYMPQHGWVYR</sequence>
<keyword evidence="2" id="KW-0812">Transmembrane</keyword>
<feature type="transmembrane region" description="Helical" evidence="2">
    <location>
        <begin position="515"/>
        <end position="534"/>
    </location>
</feature>
<feature type="transmembrane region" description="Helical" evidence="2">
    <location>
        <begin position="163"/>
        <end position="187"/>
    </location>
</feature>
<dbReference type="PANTHER" id="PTHR35395:SF1">
    <property type="entry name" value="DUF6536 DOMAIN-CONTAINING PROTEIN"/>
    <property type="match status" value="1"/>
</dbReference>
<evidence type="ECO:0000259" key="3">
    <source>
        <dbReference type="Pfam" id="PF20163"/>
    </source>
</evidence>
<gene>
    <name evidence="4" type="ORF">N7458_003049</name>
</gene>
<feature type="region of interest" description="Disordered" evidence="1">
    <location>
        <begin position="1"/>
        <end position="36"/>
    </location>
</feature>
<dbReference type="EMBL" id="JAPVEA010000002">
    <property type="protein sequence ID" value="KAJ5461497.1"/>
    <property type="molecule type" value="Genomic_DNA"/>
</dbReference>
<feature type="transmembrane region" description="Helical" evidence="2">
    <location>
        <begin position="569"/>
        <end position="593"/>
    </location>
</feature>
<dbReference type="RefSeq" id="XP_056770539.1">
    <property type="nucleotide sequence ID" value="XM_056906432.1"/>
</dbReference>
<dbReference type="Proteomes" id="UP001213681">
    <property type="component" value="Unassembled WGS sequence"/>
</dbReference>
<evidence type="ECO:0000256" key="1">
    <source>
        <dbReference type="SAM" id="MobiDB-lite"/>
    </source>
</evidence>
<feature type="transmembrane region" description="Helical" evidence="2">
    <location>
        <begin position="98"/>
        <end position="117"/>
    </location>
</feature>
<dbReference type="GeneID" id="81596675"/>
<proteinExistence type="predicted"/>
<dbReference type="AlphaFoldDB" id="A0AAD6G7S2"/>
<feature type="transmembrane region" description="Helical" evidence="2">
    <location>
        <begin position="360"/>
        <end position="384"/>
    </location>
</feature>
<dbReference type="Pfam" id="PF20163">
    <property type="entry name" value="DUF6536"/>
    <property type="match status" value="1"/>
</dbReference>
<dbReference type="PANTHER" id="PTHR35395">
    <property type="entry name" value="DUF6536 DOMAIN-CONTAINING PROTEIN"/>
    <property type="match status" value="1"/>
</dbReference>
<evidence type="ECO:0000313" key="5">
    <source>
        <dbReference type="Proteomes" id="UP001213681"/>
    </source>
</evidence>
<feature type="transmembrane region" description="Helical" evidence="2">
    <location>
        <begin position="56"/>
        <end position="78"/>
    </location>
</feature>
<keyword evidence="2" id="KW-0472">Membrane</keyword>
<feature type="compositionally biased region" description="Basic and acidic residues" evidence="1">
    <location>
        <begin position="1"/>
        <end position="14"/>
    </location>
</feature>
<reference evidence="4" key="1">
    <citation type="submission" date="2022-12" db="EMBL/GenBank/DDBJ databases">
        <authorList>
            <person name="Petersen C."/>
        </authorList>
    </citation>
    <scope>NUCLEOTIDE SEQUENCE</scope>
    <source>
        <strain evidence="4">IBT 16125</strain>
    </source>
</reference>
<name>A0AAD6G7S2_9EURO</name>
<keyword evidence="2" id="KW-1133">Transmembrane helix</keyword>
<evidence type="ECO:0000256" key="2">
    <source>
        <dbReference type="SAM" id="Phobius"/>
    </source>
</evidence>
<reference evidence="4" key="2">
    <citation type="journal article" date="2023" name="IMA Fungus">
        <title>Comparative genomic study of the Penicillium genus elucidates a diverse pangenome and 15 lateral gene transfer events.</title>
        <authorList>
            <person name="Petersen C."/>
            <person name="Sorensen T."/>
            <person name="Nielsen M.R."/>
            <person name="Sondergaard T.E."/>
            <person name="Sorensen J.L."/>
            <person name="Fitzpatrick D.A."/>
            <person name="Frisvad J.C."/>
            <person name="Nielsen K.L."/>
        </authorList>
    </citation>
    <scope>NUCLEOTIDE SEQUENCE</scope>
    <source>
        <strain evidence="4">IBT 16125</strain>
    </source>
</reference>